<proteinExistence type="predicted"/>
<name>A0A8S5RWB4_9CAUD</name>
<protein>
    <submittedName>
        <fullName evidence="1">Uncharacterized protein</fullName>
    </submittedName>
</protein>
<reference evidence="1" key="1">
    <citation type="journal article" date="2021" name="Proc. Natl. Acad. Sci. U.S.A.">
        <title>A Catalog of Tens of Thousands of Viruses from Human Metagenomes Reveals Hidden Associations with Chronic Diseases.</title>
        <authorList>
            <person name="Tisza M.J."/>
            <person name="Buck C.B."/>
        </authorList>
    </citation>
    <scope>NUCLEOTIDE SEQUENCE</scope>
    <source>
        <strain evidence="1">CtHip2</strain>
    </source>
</reference>
<accession>A0A8S5RWB4</accession>
<sequence>MLFLIDVPYLIIKFGVYPLFEVLPCNSLIYYNKLQV</sequence>
<organism evidence="1">
    <name type="scientific">Siphoviridae sp. ctHip2</name>
    <dbReference type="NCBI Taxonomy" id="2827830"/>
    <lineage>
        <taxon>Viruses</taxon>
        <taxon>Duplodnaviria</taxon>
        <taxon>Heunggongvirae</taxon>
        <taxon>Uroviricota</taxon>
        <taxon>Caudoviricetes</taxon>
    </lineage>
</organism>
<dbReference type="EMBL" id="BK032497">
    <property type="protein sequence ID" value="DAF42897.1"/>
    <property type="molecule type" value="Genomic_DNA"/>
</dbReference>
<evidence type="ECO:0000313" key="1">
    <source>
        <dbReference type="EMBL" id="DAF42897.1"/>
    </source>
</evidence>